<name>A0A841I072_9DEIO</name>
<dbReference type="Proteomes" id="UP000569951">
    <property type="component" value="Unassembled WGS sequence"/>
</dbReference>
<comment type="caution">
    <text evidence="1">The sequence shown here is derived from an EMBL/GenBank/DDBJ whole genome shotgun (WGS) entry which is preliminary data.</text>
</comment>
<evidence type="ECO:0000313" key="1">
    <source>
        <dbReference type="EMBL" id="MBB6098516.1"/>
    </source>
</evidence>
<gene>
    <name evidence="1" type="ORF">HNR42_001950</name>
</gene>
<sequence>MRRDVPLLSHPITLGEFDDPNVVSLRLEANELPQGDVEVLLSAFESGQRIGVQTEYGEWLFVVASVVNPEHPLFFYLISDHWPPDLHGQKQPHSPA</sequence>
<reference evidence="1 2" key="1">
    <citation type="submission" date="2020-08" db="EMBL/GenBank/DDBJ databases">
        <title>Genomic Encyclopedia of Type Strains, Phase IV (KMG-IV): sequencing the most valuable type-strain genomes for metagenomic binning, comparative biology and taxonomic classification.</title>
        <authorList>
            <person name="Goeker M."/>
        </authorList>
    </citation>
    <scope>NUCLEOTIDE SEQUENCE [LARGE SCALE GENOMIC DNA]</scope>
    <source>
        <strain evidence="1 2">DSM 21458</strain>
    </source>
</reference>
<accession>A0A841I072</accession>
<evidence type="ECO:0000313" key="2">
    <source>
        <dbReference type="Proteomes" id="UP000569951"/>
    </source>
</evidence>
<dbReference type="AlphaFoldDB" id="A0A841I072"/>
<dbReference type="EMBL" id="JACHHG010000006">
    <property type="protein sequence ID" value="MBB6098516.1"/>
    <property type="molecule type" value="Genomic_DNA"/>
</dbReference>
<proteinExistence type="predicted"/>
<protein>
    <submittedName>
        <fullName evidence="1">Uncharacterized protein</fullName>
    </submittedName>
</protein>
<keyword evidence="2" id="KW-1185">Reference proteome</keyword>
<dbReference type="RefSeq" id="WP_183986999.1">
    <property type="nucleotide sequence ID" value="NZ_JACHHG010000006.1"/>
</dbReference>
<organism evidence="1 2">
    <name type="scientific">Deinobacterium chartae</name>
    <dbReference type="NCBI Taxonomy" id="521158"/>
    <lineage>
        <taxon>Bacteria</taxon>
        <taxon>Thermotogati</taxon>
        <taxon>Deinococcota</taxon>
        <taxon>Deinococci</taxon>
        <taxon>Deinococcales</taxon>
        <taxon>Deinococcaceae</taxon>
        <taxon>Deinobacterium</taxon>
    </lineage>
</organism>